<sequence>MALRVFRSVKIWFDDSDAKHPLEFNYVRQLIFLLNAIGSWPHNQFGRDRLHIVYSIYNVFLIGVAITISSAAAGYIWFNRETISFSFMGHVILCILLETLYLQRLLTSRTQKYGETVKDLLLQFHLFYFQNRSQYASKLFKKVQIISKIFTIYVTCHILTGVGLFTFMPWYNNYRSGMFGPDPPVNKTFEHSLYFYCFTDKVYTTLKGYWILFFFNIPTSFHTSSGLLTFDLLLSITVFQILGHLKIMKHDLLSIPSTRDLYSREENMRVRKTLKGIIDHHNLIIKFVDKCSDAFSNYLFMFYMLMQLLTIVVTLEVTAYTADALAKYGPLTVAIYQPLIQISILFEMISTQSEKLVEAIYQIPWECMDTSNRRTVMIFLHRAQTPVALKAAKMVPVGVMTMTAILKTTFSYYMLLNAVAESADQKMGS</sequence>
<dbReference type="GO" id="GO:0005549">
    <property type="term" value="F:odorant binding"/>
    <property type="evidence" value="ECO:0007669"/>
    <property type="project" value="InterPro"/>
</dbReference>
<evidence type="ECO:0000256" key="7">
    <source>
        <dbReference type="ARBA" id="ARBA00023136"/>
    </source>
</evidence>
<evidence type="ECO:0000256" key="4">
    <source>
        <dbReference type="ARBA" id="ARBA00022692"/>
    </source>
</evidence>
<dbReference type="InterPro" id="IPR004117">
    <property type="entry name" value="7tm6_olfct_rcpt"/>
</dbReference>
<keyword evidence="4 10" id="KW-0812">Transmembrane</keyword>
<evidence type="ECO:0000256" key="6">
    <source>
        <dbReference type="ARBA" id="ARBA00022989"/>
    </source>
</evidence>
<feature type="transmembrane region" description="Helical" evidence="10">
    <location>
        <begin position="56"/>
        <end position="77"/>
    </location>
</feature>
<evidence type="ECO:0000313" key="11">
    <source>
        <dbReference type="EMBL" id="AST36376.1"/>
    </source>
</evidence>
<keyword evidence="5 10" id="KW-0552">Olfaction</keyword>
<gene>
    <name evidence="11" type="primary">OR</name>
</gene>
<dbReference type="GO" id="GO:0005886">
    <property type="term" value="C:plasma membrane"/>
    <property type="evidence" value="ECO:0007669"/>
    <property type="project" value="UniProtKB-SubCell"/>
</dbReference>
<dbReference type="Pfam" id="PF02949">
    <property type="entry name" value="7tm_6"/>
    <property type="match status" value="1"/>
</dbReference>
<protein>
    <recommendedName>
        <fullName evidence="10">Odorant receptor</fullName>
    </recommendedName>
</protein>
<keyword evidence="7 10" id="KW-0472">Membrane</keyword>
<dbReference type="AlphaFoldDB" id="A0A223HDB4"/>
<evidence type="ECO:0000256" key="5">
    <source>
        <dbReference type="ARBA" id="ARBA00022725"/>
    </source>
</evidence>
<evidence type="ECO:0000256" key="8">
    <source>
        <dbReference type="ARBA" id="ARBA00023170"/>
    </source>
</evidence>
<organism evidence="11">
    <name type="scientific">Cydia nigricana</name>
    <dbReference type="NCBI Taxonomy" id="753170"/>
    <lineage>
        <taxon>Eukaryota</taxon>
        <taxon>Metazoa</taxon>
        <taxon>Ecdysozoa</taxon>
        <taxon>Arthropoda</taxon>
        <taxon>Hexapoda</taxon>
        <taxon>Insecta</taxon>
        <taxon>Pterygota</taxon>
        <taxon>Neoptera</taxon>
        <taxon>Endopterygota</taxon>
        <taxon>Lepidoptera</taxon>
        <taxon>Glossata</taxon>
        <taxon>Ditrysia</taxon>
        <taxon>Tortricoidea</taxon>
        <taxon>Tortricidae</taxon>
        <taxon>Olethreutinae</taxon>
        <taxon>Grapholitini</taxon>
        <taxon>Cydia</taxon>
    </lineage>
</organism>
<dbReference type="GO" id="GO:0004984">
    <property type="term" value="F:olfactory receptor activity"/>
    <property type="evidence" value="ECO:0007669"/>
    <property type="project" value="InterPro"/>
</dbReference>
<keyword evidence="2" id="KW-1003">Cell membrane</keyword>
<dbReference type="EMBL" id="KY283717">
    <property type="protein sequence ID" value="AST36376.1"/>
    <property type="molecule type" value="mRNA"/>
</dbReference>
<evidence type="ECO:0000256" key="1">
    <source>
        <dbReference type="ARBA" id="ARBA00004651"/>
    </source>
</evidence>
<name>A0A223HDB4_9NEOP</name>
<comment type="similarity">
    <text evidence="10">Belongs to the insect chemoreceptor superfamily. Heteromeric odorant receptor channel (TC 1.A.69) family.</text>
</comment>
<keyword evidence="9 10" id="KW-0807">Transducer</keyword>
<feature type="transmembrane region" description="Helical" evidence="10">
    <location>
        <begin position="150"/>
        <end position="171"/>
    </location>
</feature>
<evidence type="ECO:0000256" key="9">
    <source>
        <dbReference type="ARBA" id="ARBA00023224"/>
    </source>
</evidence>
<dbReference type="GO" id="GO:0007165">
    <property type="term" value="P:signal transduction"/>
    <property type="evidence" value="ECO:0007669"/>
    <property type="project" value="UniProtKB-KW"/>
</dbReference>
<proteinExistence type="evidence at transcript level"/>
<accession>A0A223HDB4</accession>
<keyword evidence="8 10" id="KW-0675">Receptor</keyword>
<comment type="subcellular location">
    <subcellularLocation>
        <location evidence="1 10">Cell membrane</location>
        <topology evidence="1 10">Multi-pass membrane protein</topology>
    </subcellularLocation>
</comment>
<comment type="caution">
    <text evidence="10">Lacks conserved residue(s) required for the propagation of feature annotation.</text>
</comment>
<evidence type="ECO:0000256" key="10">
    <source>
        <dbReference type="RuleBase" id="RU351113"/>
    </source>
</evidence>
<feature type="transmembrane region" description="Helical" evidence="10">
    <location>
        <begin position="300"/>
        <end position="322"/>
    </location>
</feature>
<reference evidence="11" key="1">
    <citation type="journal article" date="2017" name="Sci. Rep.">
        <title>Antennal transcriptomes of three tortricid moths reveal putative conserved chemosensory receptors for social and habitat olfactory cues.</title>
        <authorList>
            <person name="Gonzalez F."/>
            <person name="Witzgall P."/>
            <person name="Walker W.B."/>
        </authorList>
    </citation>
    <scope>NUCLEOTIDE SEQUENCE</scope>
</reference>
<dbReference type="PANTHER" id="PTHR21137:SF35">
    <property type="entry name" value="ODORANT RECEPTOR 19A-RELATED"/>
    <property type="match status" value="1"/>
</dbReference>
<feature type="transmembrane region" description="Helical" evidence="10">
    <location>
        <begin position="83"/>
        <end position="102"/>
    </location>
</feature>
<keyword evidence="3 10" id="KW-0716">Sensory transduction</keyword>
<evidence type="ECO:0000256" key="3">
    <source>
        <dbReference type="ARBA" id="ARBA00022606"/>
    </source>
</evidence>
<dbReference type="PANTHER" id="PTHR21137">
    <property type="entry name" value="ODORANT RECEPTOR"/>
    <property type="match status" value="1"/>
</dbReference>
<keyword evidence="6 10" id="KW-1133">Transmembrane helix</keyword>
<feature type="transmembrane region" description="Helical" evidence="10">
    <location>
        <begin position="209"/>
        <end position="242"/>
    </location>
</feature>
<evidence type="ECO:0000256" key="2">
    <source>
        <dbReference type="ARBA" id="ARBA00022475"/>
    </source>
</evidence>